<dbReference type="AlphaFoldDB" id="A0A5J6QLA3"/>
<evidence type="ECO:0000313" key="2">
    <source>
        <dbReference type="Proteomes" id="UP000327179"/>
    </source>
</evidence>
<keyword evidence="2" id="KW-1185">Reference proteome</keyword>
<dbReference type="KEGG" id="plal:FXN65_04420"/>
<evidence type="ECO:0000313" key="1">
    <source>
        <dbReference type="EMBL" id="QEY61329.1"/>
    </source>
</evidence>
<dbReference type="EMBL" id="CP043311">
    <property type="protein sequence ID" value="QEY61329.1"/>
    <property type="molecule type" value="Genomic_DNA"/>
</dbReference>
<accession>A0A5J6QLA3</accession>
<gene>
    <name evidence="1" type="ORF">FXN65_04420</name>
</gene>
<name>A0A5J6QLA3_9GAMM</name>
<reference evidence="1 2" key="1">
    <citation type="submission" date="2019-08" db="EMBL/GenBank/DDBJ databases">
        <title>Whole-genome Sequencing of e-waste polymer degrading bacterium Pseudomonas sp. strain PE08.</title>
        <authorList>
            <person name="Kirdat K."/>
            <person name="Debbarma P."/>
            <person name="Narawade N."/>
            <person name="Suyal D."/>
            <person name="Thorat V."/>
            <person name="Shouche Y."/>
            <person name="Goel R."/>
            <person name="Yadav A."/>
        </authorList>
    </citation>
    <scope>NUCLEOTIDE SEQUENCE [LARGE SCALE GENOMIC DNA]</scope>
    <source>
        <strain evidence="1 2">PE08</strain>
    </source>
</reference>
<dbReference type="Proteomes" id="UP000327179">
    <property type="component" value="Chromosome"/>
</dbReference>
<protein>
    <submittedName>
        <fullName evidence="1">Uncharacterized protein</fullName>
    </submittedName>
</protein>
<organism evidence="1 2">
    <name type="scientific">Metapseudomonas lalkuanensis</name>
    <dbReference type="NCBI Taxonomy" id="2604832"/>
    <lineage>
        <taxon>Bacteria</taxon>
        <taxon>Pseudomonadati</taxon>
        <taxon>Pseudomonadota</taxon>
        <taxon>Gammaproteobacteria</taxon>
        <taxon>Pseudomonadales</taxon>
        <taxon>Pseudomonadaceae</taxon>
        <taxon>Metapseudomonas</taxon>
    </lineage>
</organism>
<proteinExistence type="predicted"/>
<dbReference type="RefSeq" id="WP_151131889.1">
    <property type="nucleotide sequence ID" value="NZ_CP043311.1"/>
</dbReference>
<sequence length="71" mass="7981">MGIHDWARAALRQSIEAAKRDGFSEELALRALLSAVVEHSAKLRPADDLAQELTFLAENLDPERDYGFMRP</sequence>